<dbReference type="SUPFAM" id="SSF109604">
    <property type="entry name" value="HD-domain/PDEase-like"/>
    <property type="match status" value="1"/>
</dbReference>
<dbReference type="CDD" id="cd00077">
    <property type="entry name" value="HDc"/>
    <property type="match status" value="1"/>
</dbReference>
<evidence type="ECO:0000259" key="3">
    <source>
        <dbReference type="PROSITE" id="PS51831"/>
    </source>
</evidence>
<gene>
    <name evidence="4" type="ORF">HXL70_07845</name>
</gene>
<dbReference type="PROSITE" id="PS51831">
    <property type="entry name" value="HD"/>
    <property type="match status" value="1"/>
</dbReference>
<dbReference type="AlphaFoldDB" id="A0A930B9D5"/>
<evidence type="ECO:0000313" key="4">
    <source>
        <dbReference type="EMBL" id="MBF1129935.1"/>
    </source>
</evidence>
<name>A0A930B9D5_9FIRM</name>
<sequence>MLIRERTEELEKKLLSPKAAFSADAKRSREETEDPMRTKFQRDRDRILHSNSFRRLKHKTQVYIAPEGDHYRTRMTHTLEVAQIGRTMARALRLNEDLVEAIAMGHDLGHTPFGHVGEQALRDVCGHFEHNEQSVRIVECLENDGKGLNLTREVKDGMLNHSGNLKAHTLEGGLIKYADRIAYLCHDYDDAENMGLISAKELPDRVRRVLGTTHSSMITAMVQNLVENSMDEDTIHMDKEGDEVLLEFRSFMFDRVYMSQPLIPDRKRGHGVVVMLYEWYMSHPDELPEKQKKLAQGNISLAARDYISGLTDNFAINLFKEKYMPKYWNL</sequence>
<dbReference type="PANTHER" id="PTHR35795:SF1">
    <property type="entry name" value="BIS(5'-NUCLEOSYL)-TETRAPHOSPHATASE, SYMMETRICAL"/>
    <property type="match status" value="1"/>
</dbReference>
<organism evidence="4 5">
    <name type="scientific">Dialister invisus</name>
    <dbReference type="NCBI Taxonomy" id="218538"/>
    <lineage>
        <taxon>Bacteria</taxon>
        <taxon>Bacillati</taxon>
        <taxon>Bacillota</taxon>
        <taxon>Negativicutes</taxon>
        <taxon>Veillonellales</taxon>
        <taxon>Veillonellaceae</taxon>
        <taxon>Dialister</taxon>
    </lineage>
</organism>
<keyword evidence="1" id="KW-0378">Hydrolase</keyword>
<feature type="compositionally biased region" description="Basic and acidic residues" evidence="2">
    <location>
        <begin position="24"/>
        <end position="37"/>
    </location>
</feature>
<dbReference type="SMART" id="SM00471">
    <property type="entry name" value="HDc"/>
    <property type="match status" value="1"/>
</dbReference>
<evidence type="ECO:0000256" key="1">
    <source>
        <dbReference type="ARBA" id="ARBA00022801"/>
    </source>
</evidence>
<dbReference type="EMBL" id="JABZMK010000070">
    <property type="protein sequence ID" value="MBF1129935.1"/>
    <property type="molecule type" value="Genomic_DNA"/>
</dbReference>
<dbReference type="InterPro" id="IPR006261">
    <property type="entry name" value="dGTPase"/>
</dbReference>
<dbReference type="Pfam" id="PF01966">
    <property type="entry name" value="HD"/>
    <property type="match status" value="1"/>
</dbReference>
<dbReference type="InterPro" id="IPR003607">
    <property type="entry name" value="HD/PDEase_dom"/>
</dbReference>
<accession>A0A930B9D5</accession>
<evidence type="ECO:0000313" key="5">
    <source>
        <dbReference type="Proteomes" id="UP000757890"/>
    </source>
</evidence>
<dbReference type="NCBIfam" id="TIGR01353">
    <property type="entry name" value="dGTP_triPase"/>
    <property type="match status" value="1"/>
</dbReference>
<protein>
    <submittedName>
        <fullName evidence="4">Deoxyguanosinetriphosphate triphosphohydrolase</fullName>
    </submittedName>
</protein>
<evidence type="ECO:0000256" key="2">
    <source>
        <dbReference type="SAM" id="MobiDB-lite"/>
    </source>
</evidence>
<dbReference type="Gene3D" id="1.10.3210.10">
    <property type="entry name" value="Hypothetical protein af1432"/>
    <property type="match status" value="1"/>
</dbReference>
<dbReference type="InterPro" id="IPR026875">
    <property type="entry name" value="PHydrolase_assoc_dom"/>
</dbReference>
<dbReference type="Proteomes" id="UP000757890">
    <property type="component" value="Unassembled WGS sequence"/>
</dbReference>
<feature type="domain" description="HD" evidence="3">
    <location>
        <begin position="74"/>
        <end position="184"/>
    </location>
</feature>
<dbReference type="InterPro" id="IPR006674">
    <property type="entry name" value="HD_domain"/>
</dbReference>
<dbReference type="GO" id="GO:0016793">
    <property type="term" value="F:triphosphoric monoester hydrolase activity"/>
    <property type="evidence" value="ECO:0007669"/>
    <property type="project" value="InterPro"/>
</dbReference>
<reference evidence="4" key="1">
    <citation type="submission" date="2020-04" db="EMBL/GenBank/DDBJ databases">
        <title>Deep metagenomics examines the oral microbiome during advanced dental caries in children, revealing novel taxa and co-occurrences with host molecules.</title>
        <authorList>
            <person name="Baker J.L."/>
            <person name="Morton J.T."/>
            <person name="Dinis M."/>
            <person name="Alvarez R."/>
            <person name="Tran N.C."/>
            <person name="Knight R."/>
            <person name="Edlund A."/>
        </authorList>
    </citation>
    <scope>NUCLEOTIDE SEQUENCE</scope>
    <source>
        <strain evidence="4">JCVI_32_bin.14</strain>
    </source>
</reference>
<dbReference type="InterPro" id="IPR051094">
    <property type="entry name" value="Diverse_Catalytic_Enzymes"/>
</dbReference>
<comment type="caution">
    <text evidence="4">The sequence shown here is derived from an EMBL/GenBank/DDBJ whole genome shotgun (WGS) entry which is preliminary data.</text>
</comment>
<dbReference type="RefSeq" id="WP_276640634.1">
    <property type="nucleotide sequence ID" value="NZ_DBGAWA010000002.1"/>
</dbReference>
<dbReference type="PANTHER" id="PTHR35795">
    <property type="entry name" value="SLR1885 PROTEIN"/>
    <property type="match status" value="1"/>
</dbReference>
<dbReference type="Pfam" id="PF13286">
    <property type="entry name" value="HD_assoc"/>
    <property type="match status" value="1"/>
</dbReference>
<feature type="region of interest" description="Disordered" evidence="2">
    <location>
        <begin position="14"/>
        <end position="37"/>
    </location>
</feature>
<dbReference type="NCBIfam" id="NF002327">
    <property type="entry name" value="PRK01286.1-2"/>
    <property type="match status" value="1"/>
</dbReference>
<proteinExistence type="predicted"/>